<accession>A0ABD2LVP8</accession>
<dbReference type="Gene3D" id="1.20.1740.10">
    <property type="entry name" value="Amino acid/polyamine transporter I"/>
    <property type="match status" value="2"/>
</dbReference>
<evidence type="ECO:0000259" key="7">
    <source>
        <dbReference type="Pfam" id="PF00324"/>
    </source>
</evidence>
<name>A0ABD2LVP8_9BILA</name>
<proteinExistence type="predicted"/>
<feature type="transmembrane region" description="Helical" evidence="6">
    <location>
        <begin position="555"/>
        <end position="587"/>
    </location>
</feature>
<sequence length="672" mass="73113">MNPQNNRPTAAVIAQQSPPNAEPDSLFAQQSVAGEDIPWWQRNFLLQQPTLVNAWNAVFPTVVVNIFGIVIFLRMGWIVGTAGLFQAFVVLALCTLFSSVTVLSAIGICERCQIRSGGIYFLVSHVLGKRIGGAVGLIYTFGQACATALVALGFGESMAKLAGIFSPVAIKTLSVLVLVVLNAMNFAGLRFIIRLQLLLMCFLAIAIGDFLLGAVLFTPLDSEAGIGEMSAERLSLNWHSHYGPANCTPFSELSANEEHQNNAMALGQESFFSVFGILFANFIGVLAGFSSQNSLLPFLFRKRSEYERQFGGPSEKHCRGRTQRFGCKLRPLLSDHAYPRRFRRSVSLFTNHLNYQLPFASLSSHFGHSLLCDVMISERLSLTKLLFLGGLYIACLSAILSSTLGTSRVVQGIASEGLIPQLSKLLREDSPSKDPLKATVLVTAVAVLLVLLGNLNQMAILSSMPFLLTYAFVNYSYVSLAMSDDLDSLGRESAQKNGQQTNYGSVHDGMASGGAQPSLDALFTSTEEGDAGGNAWKSGGEKPWYTRCINRYVSFAAAIVHLSVLFFINQLYAFLHLLAFVGLYLYFGKTCPAVSDQGVSHFSLVHMLRVAMAGMDSFTPFGPSNARRQSAVVPPAPPSGLIQPGDIQSTRLNEQNPDYAQRKQYHHAEQLG</sequence>
<gene>
    <name evidence="8" type="ORF">niasHT_000208</name>
</gene>
<protein>
    <recommendedName>
        <fullName evidence="7">Amino acid permease/ SLC12A domain-containing protein</fullName>
    </recommendedName>
</protein>
<evidence type="ECO:0000313" key="8">
    <source>
        <dbReference type="EMBL" id="KAL3119264.1"/>
    </source>
</evidence>
<reference evidence="8 9" key="1">
    <citation type="submission" date="2024-10" db="EMBL/GenBank/DDBJ databases">
        <authorList>
            <person name="Kim D."/>
        </authorList>
    </citation>
    <scope>NUCLEOTIDE SEQUENCE [LARGE SCALE GENOMIC DNA]</scope>
    <source>
        <strain evidence="8">BH-2024</strain>
    </source>
</reference>
<feature type="transmembrane region" description="Helical" evidence="6">
    <location>
        <begin position="436"/>
        <end position="455"/>
    </location>
</feature>
<dbReference type="AlphaFoldDB" id="A0ABD2LVP8"/>
<feature type="region of interest" description="Disordered" evidence="5">
    <location>
        <begin position="626"/>
        <end position="672"/>
    </location>
</feature>
<evidence type="ECO:0000256" key="2">
    <source>
        <dbReference type="ARBA" id="ARBA00022692"/>
    </source>
</evidence>
<evidence type="ECO:0000256" key="6">
    <source>
        <dbReference type="SAM" id="Phobius"/>
    </source>
</evidence>
<feature type="transmembrane region" description="Helical" evidence="6">
    <location>
        <begin position="130"/>
        <end position="155"/>
    </location>
</feature>
<feature type="region of interest" description="Disordered" evidence="5">
    <location>
        <begin position="1"/>
        <end position="23"/>
    </location>
</feature>
<feature type="transmembrane region" description="Helical" evidence="6">
    <location>
        <begin position="385"/>
        <end position="404"/>
    </location>
</feature>
<dbReference type="GO" id="GO:0016020">
    <property type="term" value="C:membrane"/>
    <property type="evidence" value="ECO:0007669"/>
    <property type="project" value="UniProtKB-SubCell"/>
</dbReference>
<feature type="compositionally biased region" description="Polar residues" evidence="5">
    <location>
        <begin position="646"/>
        <end position="658"/>
    </location>
</feature>
<feature type="compositionally biased region" description="Polar residues" evidence="5">
    <location>
        <begin position="1"/>
        <end position="19"/>
    </location>
</feature>
<evidence type="ECO:0000256" key="3">
    <source>
        <dbReference type="ARBA" id="ARBA00022989"/>
    </source>
</evidence>
<dbReference type="PANTHER" id="PTHR11827">
    <property type="entry name" value="SOLUTE CARRIER FAMILY 12, CATION COTRANSPORTERS"/>
    <property type="match status" value="1"/>
</dbReference>
<evidence type="ECO:0000256" key="1">
    <source>
        <dbReference type="ARBA" id="ARBA00004141"/>
    </source>
</evidence>
<feature type="transmembrane region" description="Helical" evidence="6">
    <location>
        <begin position="271"/>
        <end position="300"/>
    </location>
</feature>
<feature type="transmembrane region" description="Helical" evidence="6">
    <location>
        <begin position="195"/>
        <end position="217"/>
    </location>
</feature>
<dbReference type="Proteomes" id="UP001620626">
    <property type="component" value="Unassembled WGS sequence"/>
</dbReference>
<feature type="transmembrane region" description="Helical" evidence="6">
    <location>
        <begin position="51"/>
        <end position="73"/>
    </location>
</feature>
<keyword evidence="4 6" id="KW-0472">Membrane</keyword>
<comment type="caution">
    <text evidence="8">The sequence shown here is derived from an EMBL/GenBank/DDBJ whole genome shotgun (WGS) entry which is preliminary data.</text>
</comment>
<dbReference type="PANTHER" id="PTHR11827:SF6">
    <property type="entry name" value="SOLUTE CARRIER FAMILY 12 MEMBER 8"/>
    <property type="match status" value="1"/>
</dbReference>
<keyword evidence="2 6" id="KW-0812">Transmembrane</keyword>
<evidence type="ECO:0000256" key="5">
    <source>
        <dbReference type="SAM" id="MobiDB-lite"/>
    </source>
</evidence>
<feature type="domain" description="Amino acid permease/ SLC12A" evidence="7">
    <location>
        <begin position="65"/>
        <end position="287"/>
    </location>
</feature>
<keyword evidence="9" id="KW-1185">Reference proteome</keyword>
<evidence type="ECO:0000256" key="4">
    <source>
        <dbReference type="ARBA" id="ARBA00023136"/>
    </source>
</evidence>
<keyword evidence="3 6" id="KW-1133">Transmembrane helix</keyword>
<organism evidence="8 9">
    <name type="scientific">Heterodera trifolii</name>
    <dbReference type="NCBI Taxonomy" id="157864"/>
    <lineage>
        <taxon>Eukaryota</taxon>
        <taxon>Metazoa</taxon>
        <taxon>Ecdysozoa</taxon>
        <taxon>Nematoda</taxon>
        <taxon>Chromadorea</taxon>
        <taxon>Rhabditida</taxon>
        <taxon>Tylenchina</taxon>
        <taxon>Tylenchomorpha</taxon>
        <taxon>Tylenchoidea</taxon>
        <taxon>Heteroderidae</taxon>
        <taxon>Heteroderinae</taxon>
        <taxon>Heterodera</taxon>
    </lineage>
</organism>
<evidence type="ECO:0000313" key="9">
    <source>
        <dbReference type="Proteomes" id="UP001620626"/>
    </source>
</evidence>
<feature type="transmembrane region" description="Helical" evidence="6">
    <location>
        <begin position="85"/>
        <end position="109"/>
    </location>
</feature>
<dbReference type="InterPro" id="IPR004841">
    <property type="entry name" value="AA-permease/SLC12A_dom"/>
</dbReference>
<dbReference type="Pfam" id="PF00324">
    <property type="entry name" value="AA_permease"/>
    <property type="match status" value="2"/>
</dbReference>
<comment type="subcellular location">
    <subcellularLocation>
        <location evidence="1">Membrane</location>
        <topology evidence="1">Multi-pass membrane protein</topology>
    </subcellularLocation>
</comment>
<feature type="transmembrane region" description="Helical" evidence="6">
    <location>
        <begin position="161"/>
        <end position="183"/>
    </location>
</feature>
<dbReference type="InterPro" id="IPR004842">
    <property type="entry name" value="SLC12A_fam"/>
</dbReference>
<feature type="domain" description="Amino acid permease/ SLC12A" evidence="7">
    <location>
        <begin position="365"/>
        <end position="476"/>
    </location>
</feature>
<dbReference type="EMBL" id="JBICBT010000253">
    <property type="protein sequence ID" value="KAL3119264.1"/>
    <property type="molecule type" value="Genomic_DNA"/>
</dbReference>